<evidence type="ECO:0000313" key="6">
    <source>
        <dbReference type="Proteomes" id="UP000199664"/>
    </source>
</evidence>
<keyword evidence="6" id="KW-1185">Reference proteome</keyword>
<dbReference type="AlphaFoldDB" id="A0A1H7RMD9"/>
<protein>
    <submittedName>
        <fullName evidence="5">Hemoglobin</fullName>
    </submittedName>
</protein>
<reference evidence="6" key="1">
    <citation type="submission" date="2016-10" db="EMBL/GenBank/DDBJ databases">
        <authorList>
            <person name="Varghese N."/>
            <person name="Submissions S."/>
        </authorList>
    </citation>
    <scope>NUCLEOTIDE SEQUENCE [LARGE SCALE GENOMIC DNA]</scope>
    <source>
        <strain evidence="6">LMG 26383,CCUG 61248,R- 45681</strain>
    </source>
</reference>
<dbReference type="RefSeq" id="WP_091835705.1">
    <property type="nucleotide sequence ID" value="NZ_FOAN01000004.1"/>
</dbReference>
<dbReference type="EMBL" id="FOAN01000004">
    <property type="protein sequence ID" value="SEL61363.1"/>
    <property type="molecule type" value="Genomic_DNA"/>
</dbReference>
<proteinExistence type="predicted"/>
<dbReference type="Pfam" id="PF01152">
    <property type="entry name" value="Bac_globin"/>
    <property type="match status" value="1"/>
</dbReference>
<dbReference type="Proteomes" id="UP000199664">
    <property type="component" value="Unassembled WGS sequence"/>
</dbReference>
<dbReference type="InterPro" id="IPR009050">
    <property type="entry name" value="Globin-like_sf"/>
</dbReference>
<name>A0A1H7RMD9_9HYPH</name>
<dbReference type="SUPFAM" id="SSF46458">
    <property type="entry name" value="Globin-like"/>
    <property type="match status" value="1"/>
</dbReference>
<gene>
    <name evidence="5" type="ORF">SAMN04515666_104455</name>
</gene>
<dbReference type="STRING" id="1036779.SAMN04515666_104455"/>
<accession>A0A1H7RMD9</accession>
<sequence>MPSQKAGEHFSEQSSAALPERISEELIAELVDTFYGRVRLDPLIGPIFLDKLGDDWDAHLAKLRDFWSSVTLMSGRYRGKPQQVHMPLPLQMQHFERWLALFEQTVTELCTGPAKFLFIDRARRIADSLQISLNIGPKALALPERSTSG</sequence>
<evidence type="ECO:0000256" key="2">
    <source>
        <dbReference type="ARBA" id="ARBA00022617"/>
    </source>
</evidence>
<dbReference type="InterPro" id="IPR012292">
    <property type="entry name" value="Globin/Proto"/>
</dbReference>
<keyword evidence="2" id="KW-0349">Heme</keyword>
<evidence type="ECO:0000313" key="5">
    <source>
        <dbReference type="EMBL" id="SEL61363.1"/>
    </source>
</evidence>
<keyword evidence="3" id="KW-0479">Metal-binding</keyword>
<dbReference type="GO" id="GO:0019825">
    <property type="term" value="F:oxygen binding"/>
    <property type="evidence" value="ECO:0007669"/>
    <property type="project" value="InterPro"/>
</dbReference>
<dbReference type="CDD" id="cd08916">
    <property type="entry name" value="TrHb3_P"/>
    <property type="match status" value="1"/>
</dbReference>
<evidence type="ECO:0000256" key="1">
    <source>
        <dbReference type="ARBA" id="ARBA00022448"/>
    </source>
</evidence>
<dbReference type="GO" id="GO:0020037">
    <property type="term" value="F:heme binding"/>
    <property type="evidence" value="ECO:0007669"/>
    <property type="project" value="InterPro"/>
</dbReference>
<dbReference type="InterPro" id="IPR001486">
    <property type="entry name" value="Hemoglobin_trunc"/>
</dbReference>
<keyword evidence="1" id="KW-0813">Transport</keyword>
<evidence type="ECO:0000256" key="3">
    <source>
        <dbReference type="ARBA" id="ARBA00022723"/>
    </source>
</evidence>
<dbReference type="Gene3D" id="1.10.490.10">
    <property type="entry name" value="Globins"/>
    <property type="match status" value="1"/>
</dbReference>
<keyword evidence="4" id="KW-0408">Iron</keyword>
<dbReference type="GO" id="GO:0046872">
    <property type="term" value="F:metal ion binding"/>
    <property type="evidence" value="ECO:0007669"/>
    <property type="project" value="UniProtKB-KW"/>
</dbReference>
<evidence type="ECO:0000256" key="4">
    <source>
        <dbReference type="ARBA" id="ARBA00023004"/>
    </source>
</evidence>
<dbReference type="OrthoDB" id="25954at2"/>
<organism evidence="5 6">
    <name type="scientific">Bosea lupini</name>
    <dbReference type="NCBI Taxonomy" id="1036779"/>
    <lineage>
        <taxon>Bacteria</taxon>
        <taxon>Pseudomonadati</taxon>
        <taxon>Pseudomonadota</taxon>
        <taxon>Alphaproteobacteria</taxon>
        <taxon>Hyphomicrobiales</taxon>
        <taxon>Boseaceae</taxon>
        <taxon>Bosea</taxon>
    </lineage>
</organism>